<organism evidence="2 3">
    <name type="scientific">Candidatus Fonsibacter lacus</name>
    <dbReference type="NCBI Taxonomy" id="2576439"/>
    <lineage>
        <taxon>Bacteria</taxon>
        <taxon>Pseudomonadati</taxon>
        <taxon>Pseudomonadota</taxon>
        <taxon>Alphaproteobacteria</taxon>
        <taxon>Candidatus Pelagibacterales</taxon>
        <taxon>Candidatus Pelagibacterales incertae sedis</taxon>
        <taxon>Candidatus Fonsibacter</taxon>
    </lineage>
</organism>
<accession>A0A965LLB2</accession>
<feature type="non-terminal residue" evidence="2">
    <location>
        <position position="1"/>
    </location>
</feature>
<dbReference type="Pfam" id="PF13561">
    <property type="entry name" value="adh_short_C2"/>
    <property type="match status" value="1"/>
</dbReference>
<reference evidence="2" key="1">
    <citation type="submission" date="2018-10" db="EMBL/GenBank/DDBJ databases">
        <title>Iterative Subtractive Binning of Freshwater Chronoseries Metagenomes Recovers Nearly Complete Genomes from over Four Hundred Novel Species.</title>
        <authorList>
            <person name="Rodriguez-R L.M."/>
            <person name="Tsementzi D."/>
            <person name="Luo C."/>
            <person name="Konstantinidis K.T."/>
        </authorList>
    </citation>
    <scope>NUCLEOTIDE SEQUENCE</scope>
    <source>
        <strain evidence="2">WB5_2A_028</strain>
    </source>
</reference>
<dbReference type="AlphaFoldDB" id="A0A965LLB2"/>
<comment type="caution">
    <text evidence="2">The sequence shown here is derived from an EMBL/GenBank/DDBJ whole genome shotgun (WGS) entry which is preliminary data.</text>
</comment>
<dbReference type="InterPro" id="IPR036291">
    <property type="entry name" value="NAD(P)-bd_dom_sf"/>
</dbReference>
<name>A0A965LLB2_9PROT</name>
<keyword evidence="1" id="KW-1133">Transmembrane helix</keyword>
<keyword evidence="1" id="KW-0812">Transmembrane</keyword>
<dbReference type="SUPFAM" id="SSF51735">
    <property type="entry name" value="NAD(P)-binding Rossmann-fold domains"/>
    <property type="match status" value="1"/>
</dbReference>
<proteinExistence type="predicted"/>
<gene>
    <name evidence="2" type="ORF">EBT44_06855</name>
</gene>
<evidence type="ECO:0000313" key="3">
    <source>
        <dbReference type="Proteomes" id="UP000740727"/>
    </source>
</evidence>
<keyword evidence="1" id="KW-0472">Membrane</keyword>
<evidence type="ECO:0000256" key="1">
    <source>
        <dbReference type="SAM" id="Phobius"/>
    </source>
</evidence>
<dbReference type="EMBL" id="RFXN01000175">
    <property type="protein sequence ID" value="NBR94523.1"/>
    <property type="molecule type" value="Genomic_DNA"/>
</dbReference>
<dbReference type="Proteomes" id="UP000740727">
    <property type="component" value="Unassembled WGS sequence"/>
</dbReference>
<feature type="transmembrane region" description="Helical" evidence="1">
    <location>
        <begin position="12"/>
        <end position="31"/>
    </location>
</feature>
<dbReference type="InterPro" id="IPR002347">
    <property type="entry name" value="SDR_fam"/>
</dbReference>
<sequence>MGRIGTDRELRTAILFLAAPGSSFITGQALVVDGGWTIW</sequence>
<evidence type="ECO:0000313" key="2">
    <source>
        <dbReference type="EMBL" id="NBR94523.1"/>
    </source>
</evidence>
<dbReference type="Gene3D" id="3.40.50.720">
    <property type="entry name" value="NAD(P)-binding Rossmann-like Domain"/>
    <property type="match status" value="1"/>
</dbReference>
<protein>
    <submittedName>
        <fullName evidence="2">SDR family oxidoreductase</fullName>
    </submittedName>
</protein>